<dbReference type="PIRSF" id="PIRSF500176">
    <property type="entry name" value="L_ASNase"/>
    <property type="match status" value="1"/>
</dbReference>
<comment type="caution">
    <text evidence="2">The sequence shown here is derived from an EMBL/GenBank/DDBJ whole genome shotgun (WGS) entry which is preliminary data.</text>
</comment>
<feature type="region of interest" description="Disordered" evidence="1">
    <location>
        <begin position="69"/>
        <end position="99"/>
    </location>
</feature>
<evidence type="ECO:0000256" key="1">
    <source>
        <dbReference type="SAM" id="MobiDB-lite"/>
    </source>
</evidence>
<evidence type="ECO:0000313" key="3">
    <source>
        <dbReference type="Proteomes" id="UP000243534"/>
    </source>
</evidence>
<proteinExistence type="predicted"/>
<dbReference type="EMBL" id="MAYS01000357">
    <property type="protein sequence ID" value="OFC61678.1"/>
    <property type="molecule type" value="Genomic_DNA"/>
</dbReference>
<organism evidence="2 3">
    <name type="scientific">Candidatus Erwinia dacicola</name>
    <dbReference type="NCBI Taxonomy" id="252393"/>
    <lineage>
        <taxon>Bacteria</taxon>
        <taxon>Pseudomonadati</taxon>
        <taxon>Pseudomonadota</taxon>
        <taxon>Gammaproteobacteria</taxon>
        <taxon>Enterobacterales</taxon>
        <taxon>Erwiniaceae</taxon>
        <taxon>Erwinia</taxon>
    </lineage>
</organism>
<dbReference type="Proteomes" id="UP000243534">
    <property type="component" value="Unassembled WGS sequence"/>
</dbReference>
<gene>
    <name evidence="2" type="ORF">BBW68_01825</name>
</gene>
<accession>A0A1E7YZA8</accession>
<dbReference type="InterPro" id="IPR036152">
    <property type="entry name" value="Asp/glu_Ase-like_sf"/>
</dbReference>
<name>A0A1E7YZA8_9GAMM</name>
<protein>
    <submittedName>
        <fullName evidence="2">Uncharacterized protein</fullName>
    </submittedName>
</protein>
<dbReference type="SUPFAM" id="SSF53774">
    <property type="entry name" value="Glutaminase/Asparaginase"/>
    <property type="match status" value="1"/>
</dbReference>
<sequence>MSLTRAVPSACSVPSTAFIPISGYLQNQLANMPEFHHPEMPDFTIHEYAPLINSSDMTPQDWQSIADNIRQPHSHSKRNKTEGAYAASKCVKNTSLGER</sequence>
<dbReference type="InterPro" id="IPR037152">
    <property type="entry name" value="L-asparaginase_N_sf"/>
</dbReference>
<evidence type="ECO:0000313" key="2">
    <source>
        <dbReference type="EMBL" id="OFC61678.1"/>
    </source>
</evidence>
<dbReference type="PIRSF" id="PIRSF001220">
    <property type="entry name" value="L-ASNase_gatD"/>
    <property type="match status" value="1"/>
</dbReference>
<dbReference type="Gene3D" id="3.40.50.1170">
    <property type="entry name" value="L-asparaginase, N-terminal domain"/>
    <property type="match status" value="1"/>
</dbReference>
<dbReference type="AlphaFoldDB" id="A0A1E7YZA8"/>
<reference evidence="2 3" key="1">
    <citation type="submission" date="2016-07" db="EMBL/GenBank/DDBJ databases">
        <authorList>
            <person name="Yuval B."/>
        </authorList>
    </citation>
    <scope>NUCLEOTIDE SEQUENCE [LARGE SCALE GENOMIC DNA]</scope>
    <source>
        <strain evidence="2 3">IL</strain>
    </source>
</reference>
<dbReference type="InterPro" id="IPR006034">
    <property type="entry name" value="Asparaginase/glutaminase-like"/>
</dbReference>